<evidence type="ECO:0000259" key="2">
    <source>
        <dbReference type="Pfam" id="PF13873"/>
    </source>
</evidence>
<dbReference type="OrthoDB" id="6120382at2759"/>
<evidence type="ECO:0000313" key="3">
    <source>
        <dbReference type="Proteomes" id="UP000694844"/>
    </source>
</evidence>
<proteinExistence type="predicted"/>
<dbReference type="GO" id="GO:0005634">
    <property type="term" value="C:nucleus"/>
    <property type="evidence" value="ECO:0007669"/>
    <property type="project" value="TreeGrafter"/>
</dbReference>
<feature type="region of interest" description="Disordered" evidence="1">
    <location>
        <begin position="69"/>
        <end position="88"/>
    </location>
</feature>
<protein>
    <submittedName>
        <fullName evidence="4">Nuclear apoptosis-inducing factor 1-like</fullName>
    </submittedName>
</protein>
<gene>
    <name evidence="4" type="primary">LOC111099434</name>
</gene>
<name>A0A8B8A5I4_CRAVI</name>
<keyword evidence="3" id="KW-1185">Reference proteome</keyword>
<feature type="domain" description="Myb/SANT-like DNA-binding" evidence="2">
    <location>
        <begin position="2"/>
        <end position="69"/>
    </location>
</feature>
<evidence type="ECO:0000313" key="4">
    <source>
        <dbReference type="RefSeq" id="XP_022286425.1"/>
    </source>
</evidence>
<feature type="region of interest" description="Disordered" evidence="1">
    <location>
        <begin position="147"/>
        <end position="170"/>
    </location>
</feature>
<feature type="compositionally biased region" description="Polar residues" evidence="1">
    <location>
        <begin position="150"/>
        <end position="163"/>
    </location>
</feature>
<reference evidence="4" key="1">
    <citation type="submission" date="2025-08" db="UniProtKB">
        <authorList>
            <consortium name="RefSeq"/>
        </authorList>
    </citation>
    <scope>IDENTIFICATION</scope>
    <source>
        <tissue evidence="4">Whole sample</tissue>
    </source>
</reference>
<dbReference type="KEGG" id="cvn:111099434"/>
<dbReference type="GeneID" id="111099434"/>
<dbReference type="PANTHER" id="PTHR23098:SF16">
    <property type="entry name" value="REGULATORY PROTEIN ZESTE"/>
    <property type="match status" value="1"/>
</dbReference>
<sequence length="187" mass="20593">MEVSIIHNEVKQNPILESKFSNTLTNQKKQSIWKTITEKVNAVGNAQRSVTEVKDKWRNMCRDAKMRFAEHRRESQKTGGGPPPAPLSQTVADIVDLYKGCSSFVGVSGGIETPISKQTDITTERDLVQAPYIGLNIVEVPSAEDFYQAQRPNSPETGSSNATLPEVTAETVSVTVTETINKSKKDK</sequence>
<evidence type="ECO:0000256" key="1">
    <source>
        <dbReference type="SAM" id="MobiDB-lite"/>
    </source>
</evidence>
<dbReference type="InterPro" id="IPR028002">
    <property type="entry name" value="Myb_DNA-bind_5"/>
</dbReference>
<dbReference type="AlphaFoldDB" id="A0A8B8A5I4"/>
<dbReference type="RefSeq" id="XP_022286425.1">
    <property type="nucleotide sequence ID" value="XM_022430717.1"/>
</dbReference>
<organism evidence="3 4">
    <name type="scientific">Crassostrea virginica</name>
    <name type="common">Eastern oyster</name>
    <dbReference type="NCBI Taxonomy" id="6565"/>
    <lineage>
        <taxon>Eukaryota</taxon>
        <taxon>Metazoa</taxon>
        <taxon>Spiralia</taxon>
        <taxon>Lophotrochozoa</taxon>
        <taxon>Mollusca</taxon>
        <taxon>Bivalvia</taxon>
        <taxon>Autobranchia</taxon>
        <taxon>Pteriomorphia</taxon>
        <taxon>Ostreida</taxon>
        <taxon>Ostreoidea</taxon>
        <taxon>Ostreidae</taxon>
        <taxon>Crassostrea</taxon>
    </lineage>
</organism>
<accession>A0A8B8A5I4</accession>
<dbReference type="Proteomes" id="UP000694844">
    <property type="component" value="Chromosome 6"/>
</dbReference>
<dbReference type="Pfam" id="PF13873">
    <property type="entry name" value="Myb_DNA-bind_5"/>
    <property type="match status" value="1"/>
</dbReference>
<dbReference type="PANTHER" id="PTHR23098">
    <property type="entry name" value="AGAP001331-PA-RELATED"/>
    <property type="match status" value="1"/>
</dbReference>
<dbReference type="Gene3D" id="1.10.246.220">
    <property type="match status" value="1"/>
</dbReference>